<dbReference type="EMBL" id="CP002798">
    <property type="protein sequence ID" value="AEG50392.1"/>
    <property type="molecule type" value="Genomic_DNA"/>
</dbReference>
<dbReference type="PANTHER" id="PTHR33908:SF11">
    <property type="entry name" value="MEMBRANE PROTEIN"/>
    <property type="match status" value="1"/>
</dbReference>
<protein>
    <submittedName>
        <fullName evidence="9">Glycosyl transferase family protein</fullName>
    </submittedName>
</protein>
<evidence type="ECO:0000256" key="3">
    <source>
        <dbReference type="ARBA" id="ARBA00022676"/>
    </source>
</evidence>
<proteinExistence type="predicted"/>
<dbReference type="PANTHER" id="PTHR33908">
    <property type="entry name" value="MANNOSYLTRANSFERASE YKCB-RELATED"/>
    <property type="match status" value="1"/>
</dbReference>
<reference evidence="9 10" key="1">
    <citation type="submission" date="2011-05" db="EMBL/GenBank/DDBJ databases">
        <title>Complete sequence of chromosome 1 of Sphingobium chlorophenolicum L-1.</title>
        <authorList>
            <consortium name="US DOE Joint Genome Institute"/>
            <person name="Lucas S."/>
            <person name="Han J."/>
            <person name="Lapidus A."/>
            <person name="Cheng J.-F."/>
            <person name="Goodwin L."/>
            <person name="Pitluck S."/>
            <person name="Peters L."/>
            <person name="Daligault H."/>
            <person name="Han C."/>
            <person name="Tapia R."/>
            <person name="Land M."/>
            <person name="Hauser L."/>
            <person name="Kyrpides N."/>
            <person name="Ivanova N."/>
            <person name="Pagani I."/>
            <person name="Turner P."/>
            <person name="Copley S."/>
            <person name="Woyke T."/>
        </authorList>
    </citation>
    <scope>NUCLEOTIDE SEQUENCE [LARGE SCALE GENOMIC DNA]</scope>
    <source>
        <strain evidence="9 10">L-1</strain>
    </source>
</reference>
<organism evidence="9 10">
    <name type="scientific">Sphingobium chlorophenolicum L-1</name>
    <dbReference type="NCBI Taxonomy" id="690566"/>
    <lineage>
        <taxon>Bacteria</taxon>
        <taxon>Pseudomonadati</taxon>
        <taxon>Pseudomonadota</taxon>
        <taxon>Alphaproteobacteria</taxon>
        <taxon>Sphingomonadales</taxon>
        <taxon>Sphingomonadaceae</taxon>
        <taxon>Sphingobium</taxon>
    </lineage>
</organism>
<dbReference type="InterPro" id="IPR050297">
    <property type="entry name" value="LipidA_mod_glycosyltrf_83"/>
</dbReference>
<evidence type="ECO:0000256" key="8">
    <source>
        <dbReference type="SAM" id="Phobius"/>
    </source>
</evidence>
<feature type="transmembrane region" description="Helical" evidence="8">
    <location>
        <begin position="122"/>
        <end position="142"/>
    </location>
</feature>
<dbReference type="GO" id="GO:0005886">
    <property type="term" value="C:plasma membrane"/>
    <property type="evidence" value="ECO:0007669"/>
    <property type="project" value="UniProtKB-SubCell"/>
</dbReference>
<evidence type="ECO:0000256" key="5">
    <source>
        <dbReference type="ARBA" id="ARBA00022692"/>
    </source>
</evidence>
<evidence type="ECO:0000313" key="10">
    <source>
        <dbReference type="Proteomes" id="UP000007150"/>
    </source>
</evidence>
<dbReference type="AlphaFoldDB" id="F6F0S0"/>
<feature type="transmembrane region" description="Helical" evidence="8">
    <location>
        <begin position="224"/>
        <end position="243"/>
    </location>
</feature>
<keyword evidence="10" id="KW-1185">Reference proteome</keyword>
<dbReference type="KEGG" id="sch:Sphch_2751"/>
<feature type="transmembrane region" description="Helical" evidence="8">
    <location>
        <begin position="12"/>
        <end position="33"/>
    </location>
</feature>
<dbReference type="GO" id="GO:0016763">
    <property type="term" value="F:pentosyltransferase activity"/>
    <property type="evidence" value="ECO:0007669"/>
    <property type="project" value="TreeGrafter"/>
</dbReference>
<feature type="transmembrane region" description="Helical" evidence="8">
    <location>
        <begin position="293"/>
        <end position="311"/>
    </location>
</feature>
<dbReference type="GO" id="GO:0009103">
    <property type="term" value="P:lipopolysaccharide biosynthetic process"/>
    <property type="evidence" value="ECO:0007669"/>
    <property type="project" value="UniProtKB-ARBA"/>
</dbReference>
<name>F6F0S0_SPHCR</name>
<comment type="subcellular location">
    <subcellularLocation>
        <location evidence="1">Cell membrane</location>
        <topology evidence="1">Multi-pass membrane protein</topology>
    </subcellularLocation>
</comment>
<keyword evidence="4 9" id="KW-0808">Transferase</keyword>
<sequence length="507" mass="55863">MAPVEGKGGRDGIWLAASIAFILSAVVLFLNLSKPITDQHGFRQTQTALSVYWMLHGGPWLDYQTPALGYPWSIPFEFPLYQWIVATLVRLSGLPVDSAGRIVSYAWLLLGLPPARALFRSYGFLDSTFLVYTTLLLVSPLYLFAGRAFLIETQALALSVWMLALTRQFTERPHAGTALFALVAASAAGLTKLTTLPHFLLLSGLMIAQALWRRRDNPRQLTTILAGSAAIFLPALAITFAWTRHADMLKEANPLAKNLRSNAAGMMQWNFGSLEQRFSSDLVHAVLRTTADVAGPACIVLLPFLIGLLLLQKGPGWRKAQAALLMVAAFLLPFGIFTNLYIVHNYYPSANGVFLIAALALILTGLGARFGQRVMILLLATILSSQFIQFTLAFLPNMLHPSDKEIAIADYIRDHTPRDSAIVIVGLDWSPIVPYYSTRRALMIPAWEDLSVNERLRAIDDGVGGLTIGAIIICHLSVNSDSSFQNLFNAQIRGRAHERIRGCDIYK</sequence>
<keyword evidence="5 8" id="KW-0812">Transmembrane</keyword>
<evidence type="ECO:0000256" key="7">
    <source>
        <dbReference type="ARBA" id="ARBA00023136"/>
    </source>
</evidence>
<dbReference type="STRING" id="690566.Sphch_2751"/>
<accession>F6F0S0</accession>
<evidence type="ECO:0000256" key="6">
    <source>
        <dbReference type="ARBA" id="ARBA00022989"/>
    </source>
</evidence>
<keyword evidence="2" id="KW-1003">Cell membrane</keyword>
<feature type="transmembrane region" description="Helical" evidence="8">
    <location>
        <begin position="323"/>
        <end position="343"/>
    </location>
</feature>
<dbReference type="HOGENOM" id="CLU_029903_0_0_5"/>
<feature type="transmembrane region" description="Helical" evidence="8">
    <location>
        <begin position="173"/>
        <end position="190"/>
    </location>
</feature>
<dbReference type="Proteomes" id="UP000007150">
    <property type="component" value="Chromosome 1"/>
</dbReference>
<feature type="transmembrane region" description="Helical" evidence="8">
    <location>
        <begin position="375"/>
        <end position="395"/>
    </location>
</feature>
<keyword evidence="6 8" id="KW-1133">Transmembrane helix</keyword>
<feature type="transmembrane region" description="Helical" evidence="8">
    <location>
        <begin position="349"/>
        <end position="368"/>
    </location>
</feature>
<evidence type="ECO:0000256" key="4">
    <source>
        <dbReference type="ARBA" id="ARBA00022679"/>
    </source>
</evidence>
<evidence type="ECO:0000256" key="2">
    <source>
        <dbReference type="ARBA" id="ARBA00022475"/>
    </source>
</evidence>
<gene>
    <name evidence="9" type="ORF">Sphch_2751</name>
</gene>
<keyword evidence="3" id="KW-0328">Glycosyltransferase</keyword>
<evidence type="ECO:0000256" key="1">
    <source>
        <dbReference type="ARBA" id="ARBA00004651"/>
    </source>
</evidence>
<keyword evidence="7 8" id="KW-0472">Membrane</keyword>
<evidence type="ECO:0000313" key="9">
    <source>
        <dbReference type="EMBL" id="AEG50392.1"/>
    </source>
</evidence>